<evidence type="ECO:0008006" key="6">
    <source>
        <dbReference type="Google" id="ProtNLM"/>
    </source>
</evidence>
<accession>A0A818DPS1</accession>
<reference evidence="2" key="1">
    <citation type="submission" date="2021-02" db="EMBL/GenBank/DDBJ databases">
        <authorList>
            <person name="Nowell W R."/>
        </authorList>
    </citation>
    <scope>NUCLEOTIDE SEQUENCE</scope>
</reference>
<evidence type="ECO:0000313" key="2">
    <source>
        <dbReference type="EMBL" id="CAF3446027.1"/>
    </source>
</evidence>
<gene>
    <name evidence="1" type="ORF">GRG538_LOCUS869</name>
    <name evidence="3" type="ORF">HFQ381_LOCUS27052</name>
    <name evidence="2" type="ORF">LUA448_LOCUS21562</name>
    <name evidence="4" type="ORF">QYT958_LOCUS14836</name>
</gene>
<dbReference type="SUPFAM" id="SSF52833">
    <property type="entry name" value="Thioredoxin-like"/>
    <property type="match status" value="1"/>
</dbReference>
<evidence type="ECO:0000313" key="3">
    <source>
        <dbReference type="EMBL" id="CAF4491356.1"/>
    </source>
</evidence>
<organism evidence="2 5">
    <name type="scientific">Rotaria socialis</name>
    <dbReference type="NCBI Taxonomy" id="392032"/>
    <lineage>
        <taxon>Eukaryota</taxon>
        <taxon>Metazoa</taxon>
        <taxon>Spiralia</taxon>
        <taxon>Gnathifera</taxon>
        <taxon>Rotifera</taxon>
        <taxon>Eurotatoria</taxon>
        <taxon>Bdelloidea</taxon>
        <taxon>Philodinida</taxon>
        <taxon>Philodinidae</taxon>
        <taxon>Rotaria</taxon>
    </lineage>
</organism>
<comment type="caution">
    <text evidence="2">The sequence shown here is derived from an EMBL/GenBank/DDBJ whole genome shotgun (WGS) entry which is preliminary data.</text>
</comment>
<dbReference type="AlphaFoldDB" id="A0A818DPS1"/>
<dbReference type="EMBL" id="CAJNYD010002815">
    <property type="protein sequence ID" value="CAF3446027.1"/>
    <property type="molecule type" value="Genomic_DNA"/>
</dbReference>
<dbReference type="Gene3D" id="3.40.30.10">
    <property type="entry name" value="Glutaredoxin"/>
    <property type="match status" value="1"/>
</dbReference>
<dbReference type="EMBL" id="CAJNYT010000025">
    <property type="protein sequence ID" value="CAF3304399.1"/>
    <property type="molecule type" value="Genomic_DNA"/>
</dbReference>
<proteinExistence type="predicted"/>
<dbReference type="EMBL" id="CAJOBR010002012">
    <property type="protein sequence ID" value="CAF4651187.1"/>
    <property type="molecule type" value="Genomic_DNA"/>
</dbReference>
<dbReference type="Proteomes" id="UP000663851">
    <property type="component" value="Unassembled WGS sequence"/>
</dbReference>
<protein>
    <recommendedName>
        <fullName evidence="6">Thioredoxin domain-containing protein</fullName>
    </recommendedName>
</protein>
<evidence type="ECO:0000313" key="4">
    <source>
        <dbReference type="EMBL" id="CAF4651187.1"/>
    </source>
</evidence>
<evidence type="ECO:0000313" key="5">
    <source>
        <dbReference type="Proteomes" id="UP000663833"/>
    </source>
</evidence>
<dbReference type="EMBL" id="CAJOBO010003397">
    <property type="protein sequence ID" value="CAF4491356.1"/>
    <property type="molecule type" value="Genomic_DNA"/>
</dbReference>
<evidence type="ECO:0000313" key="1">
    <source>
        <dbReference type="EMBL" id="CAF3304399.1"/>
    </source>
</evidence>
<name>A0A818DPS1_9BILA</name>
<dbReference type="Proteomes" id="UP000663833">
    <property type="component" value="Unassembled WGS sequence"/>
</dbReference>
<dbReference type="Proteomes" id="UP000663872">
    <property type="component" value="Unassembled WGS sequence"/>
</dbReference>
<dbReference type="Proteomes" id="UP000663848">
    <property type="component" value="Unassembled WGS sequence"/>
</dbReference>
<sequence length="119" mass="13644">MATNVKSLAEFDEIQAHLSPKIELIVLFFFDRFDEESGRMRRYVDLMSEDDDFIGRVSFLKCDMESHNHDMFEKYNIETVPTCLFIKSNEQVAPPCTGFDALSAAKIEAVINDLINGKK</sequence>
<dbReference type="InterPro" id="IPR036249">
    <property type="entry name" value="Thioredoxin-like_sf"/>
</dbReference>